<feature type="compositionally biased region" description="Basic and acidic residues" evidence="1">
    <location>
        <begin position="13"/>
        <end position="29"/>
    </location>
</feature>
<dbReference type="EMBL" id="BLXO01000007">
    <property type="protein sequence ID" value="GFN47144.1"/>
    <property type="molecule type" value="Genomic_DNA"/>
</dbReference>
<sequence>MFIPFAFEAAARRPGRETDERRLLRDSANTRRQQRGSLKGEGYSMVRRLLYHTIQNNTSRHIPSLKNPPL</sequence>
<dbReference type="Proteomes" id="UP000504714">
    <property type="component" value="Unassembled WGS sequence"/>
</dbReference>
<name>A0A6L2ZRZ1_9ENTR</name>
<organism evidence="2 3">
    <name type="scientific">Candidatus Regiella insecticola</name>
    <dbReference type="NCBI Taxonomy" id="138073"/>
    <lineage>
        <taxon>Bacteria</taxon>
        <taxon>Pseudomonadati</taxon>
        <taxon>Pseudomonadota</taxon>
        <taxon>Gammaproteobacteria</taxon>
        <taxon>Enterobacterales</taxon>
        <taxon>Enterobacteriaceae</taxon>
        <taxon>aphid secondary symbionts</taxon>
        <taxon>Candidatus Regiella</taxon>
    </lineage>
</organism>
<accession>A0A6L2ZRZ1</accession>
<protein>
    <submittedName>
        <fullName evidence="2">RTX toxin</fullName>
    </submittedName>
</protein>
<gene>
    <name evidence="2" type="ORF">RINTU1_30550</name>
</gene>
<dbReference type="AlphaFoldDB" id="A0A6L2ZRZ1"/>
<evidence type="ECO:0000256" key="1">
    <source>
        <dbReference type="SAM" id="MobiDB-lite"/>
    </source>
</evidence>
<reference evidence="2 3" key="1">
    <citation type="submission" date="2020-06" db="EMBL/GenBank/DDBJ databases">
        <title>The genome sequence of Candidatus Regiella insecticola strain Tut.</title>
        <authorList>
            <person name="Nikoh N."/>
            <person name="Tsuchida T."/>
            <person name="Koga R."/>
            <person name="Oshima K."/>
            <person name="Hattori M."/>
            <person name="Fukatsu T."/>
        </authorList>
    </citation>
    <scope>NUCLEOTIDE SEQUENCE [LARGE SCALE GENOMIC DNA]</scope>
    <source>
        <strain evidence="2 3">Tut</strain>
    </source>
</reference>
<evidence type="ECO:0000313" key="2">
    <source>
        <dbReference type="EMBL" id="GFN47144.1"/>
    </source>
</evidence>
<evidence type="ECO:0000313" key="3">
    <source>
        <dbReference type="Proteomes" id="UP000504714"/>
    </source>
</evidence>
<feature type="region of interest" description="Disordered" evidence="1">
    <location>
        <begin position="13"/>
        <end position="39"/>
    </location>
</feature>
<proteinExistence type="predicted"/>
<comment type="caution">
    <text evidence="2">The sequence shown here is derived from an EMBL/GenBank/DDBJ whole genome shotgun (WGS) entry which is preliminary data.</text>
</comment>